<organism evidence="3 4">
    <name type="scientific">Algoriphagus lacus</name>
    <dbReference type="NCBI Taxonomy" id="2056311"/>
    <lineage>
        <taxon>Bacteria</taxon>
        <taxon>Pseudomonadati</taxon>
        <taxon>Bacteroidota</taxon>
        <taxon>Cytophagia</taxon>
        <taxon>Cytophagales</taxon>
        <taxon>Cyclobacteriaceae</taxon>
        <taxon>Algoriphagus</taxon>
    </lineage>
</organism>
<dbReference type="PROSITE" id="PS50825">
    <property type="entry name" value="HYR"/>
    <property type="match status" value="1"/>
</dbReference>
<comment type="caution">
    <text evidence="3">The sequence shown here is derived from an EMBL/GenBank/DDBJ whole genome shotgun (WGS) entry which is preliminary data.</text>
</comment>
<evidence type="ECO:0000313" key="4">
    <source>
        <dbReference type="Proteomes" id="UP000283522"/>
    </source>
</evidence>
<proteinExistence type="predicted"/>
<evidence type="ECO:0000256" key="1">
    <source>
        <dbReference type="ARBA" id="ARBA00022737"/>
    </source>
</evidence>
<gene>
    <name evidence="3" type="ORF">D0X99_20310</name>
</gene>
<feature type="non-terminal residue" evidence="3">
    <location>
        <position position="1"/>
    </location>
</feature>
<dbReference type="PANTHER" id="PTHR24273:SF32">
    <property type="entry name" value="HYALIN"/>
    <property type="match status" value="1"/>
</dbReference>
<accession>A0A418PLA7</accession>
<feature type="domain" description="HYR" evidence="2">
    <location>
        <begin position="185"/>
        <end position="269"/>
    </location>
</feature>
<feature type="non-terminal residue" evidence="3">
    <location>
        <position position="288"/>
    </location>
</feature>
<dbReference type="InterPro" id="IPR013783">
    <property type="entry name" value="Ig-like_fold"/>
</dbReference>
<dbReference type="EMBL" id="QXML01000039">
    <property type="protein sequence ID" value="RIW11612.1"/>
    <property type="molecule type" value="Genomic_DNA"/>
</dbReference>
<dbReference type="AlphaFoldDB" id="A0A418PLA7"/>
<protein>
    <recommendedName>
        <fullName evidence="2">HYR domain-containing protein</fullName>
    </recommendedName>
</protein>
<reference evidence="3 4" key="1">
    <citation type="submission" date="2018-09" db="EMBL/GenBank/DDBJ databases">
        <authorList>
            <person name="Wang X."/>
            <person name="Du Z."/>
        </authorList>
    </citation>
    <scope>NUCLEOTIDE SEQUENCE [LARGE SCALE GENOMIC DNA]</scope>
    <source>
        <strain evidence="3 4">N3</strain>
    </source>
</reference>
<keyword evidence="4" id="KW-1185">Reference proteome</keyword>
<evidence type="ECO:0000313" key="3">
    <source>
        <dbReference type="EMBL" id="RIW11612.1"/>
    </source>
</evidence>
<sequence length="288" mass="30274">DCSNIGSNTVTLTVTDVNGNSATGTATVTVEDKLAPVVTTRNLTIQLDATGTASITAAQLNNGSSDACGIASLTLSKSTFDCSNIGSNTVTLTVTDVNGNTATGTATVTVEDKLAPVPSQTQLPVITAVCSLDTLTPPTATDNCQGTLVATTARVLPISESTVVTWIFTDPNGNQTEQTQEVRIVDETAPEITEVPEDFEVILYSDMPYVMPDFTQIAAASDNCKLVSFTQTPLPGTVYSQPGEVVVTLTARDSFDNETKVSFTITLSNRLIIGLENPEMITVPWNTP</sequence>
<dbReference type="Gene3D" id="2.60.40.10">
    <property type="entry name" value="Immunoglobulins"/>
    <property type="match status" value="2"/>
</dbReference>
<dbReference type="PANTHER" id="PTHR24273">
    <property type="entry name" value="FI04643P-RELATED"/>
    <property type="match status" value="1"/>
</dbReference>
<evidence type="ECO:0000259" key="2">
    <source>
        <dbReference type="PROSITE" id="PS50825"/>
    </source>
</evidence>
<dbReference type="InterPro" id="IPR003410">
    <property type="entry name" value="HYR_dom"/>
</dbReference>
<dbReference type="Proteomes" id="UP000283522">
    <property type="component" value="Unassembled WGS sequence"/>
</dbReference>
<keyword evidence="1" id="KW-0677">Repeat</keyword>
<name>A0A418PLA7_9BACT</name>